<feature type="compositionally biased region" description="Polar residues" evidence="1">
    <location>
        <begin position="28"/>
        <end position="48"/>
    </location>
</feature>
<evidence type="ECO:0000313" key="3">
    <source>
        <dbReference type="Proteomes" id="UP000273044"/>
    </source>
</evidence>
<accession>A0A3S4W8L9</accession>
<proteinExistence type="predicted"/>
<sequence>MAGTMDIEAAFDALSTAVSMESGLDGRNNGTTVASSFPITEGSQWSPA</sequence>
<dbReference type="Proteomes" id="UP000273044">
    <property type="component" value="Chromosome"/>
</dbReference>
<evidence type="ECO:0000313" key="2">
    <source>
        <dbReference type="EMBL" id="VEH71324.1"/>
    </source>
</evidence>
<feature type="region of interest" description="Disordered" evidence="1">
    <location>
        <begin position="21"/>
        <end position="48"/>
    </location>
</feature>
<reference evidence="2 3" key="1">
    <citation type="submission" date="2018-12" db="EMBL/GenBank/DDBJ databases">
        <authorList>
            <consortium name="Pathogen Informatics"/>
        </authorList>
    </citation>
    <scope>NUCLEOTIDE SEQUENCE [LARGE SCALE GENOMIC DNA]</scope>
    <source>
        <strain evidence="2 3">NCTC12967</strain>
    </source>
</reference>
<dbReference type="AlphaFoldDB" id="A0A3S4W8L9"/>
<evidence type="ECO:0000256" key="1">
    <source>
        <dbReference type="SAM" id="MobiDB-lite"/>
    </source>
</evidence>
<gene>
    <name evidence="2" type="ORF">NCTC12967_02643</name>
</gene>
<keyword evidence="3" id="KW-1185">Reference proteome</keyword>
<dbReference type="EMBL" id="LR134406">
    <property type="protein sequence ID" value="VEH71324.1"/>
    <property type="molecule type" value="Genomic_DNA"/>
</dbReference>
<organism evidence="2 3">
    <name type="scientific">Arachnia propionica</name>
    <dbReference type="NCBI Taxonomy" id="1750"/>
    <lineage>
        <taxon>Bacteria</taxon>
        <taxon>Bacillati</taxon>
        <taxon>Actinomycetota</taxon>
        <taxon>Actinomycetes</taxon>
        <taxon>Propionibacteriales</taxon>
        <taxon>Propionibacteriaceae</taxon>
        <taxon>Arachnia</taxon>
    </lineage>
</organism>
<protein>
    <submittedName>
        <fullName evidence="2">Uncharacterized protein</fullName>
    </submittedName>
</protein>
<name>A0A3S4W8L9_9ACTN</name>